<reference evidence="1 2" key="1">
    <citation type="submission" date="2020-07" db="EMBL/GenBank/DDBJ databases">
        <title>Comparative genomics of pyrophilous fungi reveals a link between fire events and developmental genes.</title>
        <authorList>
            <consortium name="DOE Joint Genome Institute"/>
            <person name="Steindorff A.S."/>
            <person name="Carver A."/>
            <person name="Calhoun S."/>
            <person name="Stillman K."/>
            <person name="Liu H."/>
            <person name="Lipzen A."/>
            <person name="Pangilinan J."/>
            <person name="Labutti K."/>
            <person name="Bruns T.D."/>
            <person name="Grigoriev I.V."/>
        </authorList>
    </citation>
    <scope>NUCLEOTIDE SEQUENCE [LARGE SCALE GENOMIC DNA]</scope>
    <source>
        <strain evidence="1 2">CBS 144469</strain>
    </source>
</reference>
<name>A0A8H6M504_9AGAR</name>
<dbReference type="Proteomes" id="UP000521943">
    <property type="component" value="Unassembled WGS sequence"/>
</dbReference>
<keyword evidence="2" id="KW-1185">Reference proteome</keyword>
<evidence type="ECO:0000313" key="2">
    <source>
        <dbReference type="Proteomes" id="UP000521943"/>
    </source>
</evidence>
<protein>
    <submittedName>
        <fullName evidence="1">Uncharacterized protein</fullName>
    </submittedName>
</protein>
<proteinExistence type="predicted"/>
<dbReference type="EMBL" id="JACGCI010000044">
    <property type="protein sequence ID" value="KAF6752406.1"/>
    <property type="molecule type" value="Genomic_DNA"/>
</dbReference>
<dbReference type="AlphaFoldDB" id="A0A8H6M504"/>
<organism evidence="1 2">
    <name type="scientific">Ephemerocybe angulata</name>
    <dbReference type="NCBI Taxonomy" id="980116"/>
    <lineage>
        <taxon>Eukaryota</taxon>
        <taxon>Fungi</taxon>
        <taxon>Dikarya</taxon>
        <taxon>Basidiomycota</taxon>
        <taxon>Agaricomycotina</taxon>
        <taxon>Agaricomycetes</taxon>
        <taxon>Agaricomycetidae</taxon>
        <taxon>Agaricales</taxon>
        <taxon>Agaricineae</taxon>
        <taxon>Psathyrellaceae</taxon>
        <taxon>Ephemerocybe</taxon>
    </lineage>
</organism>
<gene>
    <name evidence="1" type="ORF">DFP72DRAFT_849880</name>
</gene>
<accession>A0A8H6M504</accession>
<evidence type="ECO:0000313" key="1">
    <source>
        <dbReference type="EMBL" id="KAF6752406.1"/>
    </source>
</evidence>
<comment type="caution">
    <text evidence="1">The sequence shown here is derived from an EMBL/GenBank/DDBJ whole genome shotgun (WGS) entry which is preliminary data.</text>
</comment>
<sequence length="357" mass="41426">MRIRLFDLLTRPELVRLSCTSSTVKEYVDIYSEDAWNISNFLDLWFDSPYEFRSYMALTGAVLTGSQAIRFFDRRQPDPSSDLDIVTRIGGTMSLCLYLEEQGYVRVARSREAEDEYPLLDDVLSLSSTKRFCSGSGGSGILGIFDFEKGSFPPFSNGSWQRVKVQVITVTQSPIWHIIHTFHSTLAMNYITYKEAVAVFPKATFLDRVAYPSSRKKFGEDWTPQWKTKYERRGFRFDTRSRKPALKLGDRSTKDKQCWRVPLNDRAETFGQRCVWRGSHMGAIQCSPHARELSNYGGDIAIRLGENTSVYAQSEEEEFNFELSWVPEGEYPTPKRYRLGIYEPEIWDYLYPWHILQ</sequence>
<dbReference type="OrthoDB" id="3046414at2759"/>